<proteinExistence type="predicted"/>
<dbReference type="InterPro" id="IPR025117">
    <property type="entry name" value="DUF4037"/>
</dbReference>
<evidence type="ECO:0008006" key="5">
    <source>
        <dbReference type="Google" id="ProtNLM"/>
    </source>
</evidence>
<evidence type="ECO:0000313" key="4">
    <source>
        <dbReference type="Proteomes" id="UP000052020"/>
    </source>
</evidence>
<reference evidence="3 4" key="1">
    <citation type="journal article" date="2015" name="Microbiome">
        <title>Genomic resolution of linkages in carbon, nitrogen, and sulfur cycling among widespread estuary sediment bacteria.</title>
        <authorList>
            <person name="Baker B.J."/>
            <person name="Lazar C.S."/>
            <person name="Teske A.P."/>
            <person name="Dick G.J."/>
        </authorList>
    </citation>
    <scope>NUCLEOTIDE SEQUENCE [LARGE SCALE GENOMIC DNA]</scope>
    <source>
        <strain evidence="3">DG_56</strain>
    </source>
</reference>
<dbReference type="Gene3D" id="3.30.460.10">
    <property type="entry name" value="Beta Polymerase, domain 2"/>
    <property type="match status" value="1"/>
</dbReference>
<evidence type="ECO:0000313" key="3">
    <source>
        <dbReference type="EMBL" id="KPJ63552.1"/>
    </source>
</evidence>
<accession>A0A0S7XM73</accession>
<dbReference type="SUPFAM" id="SSF81301">
    <property type="entry name" value="Nucleotidyltransferase"/>
    <property type="match status" value="1"/>
</dbReference>
<dbReference type="Pfam" id="PF13228">
    <property type="entry name" value="DUF4037"/>
    <property type="match status" value="1"/>
</dbReference>
<dbReference type="Proteomes" id="UP000052020">
    <property type="component" value="Unassembled WGS sequence"/>
</dbReference>
<gene>
    <name evidence="3" type="ORF">AMK68_03730</name>
</gene>
<dbReference type="InterPro" id="IPR002934">
    <property type="entry name" value="Polymerase_NTP_transf_dom"/>
</dbReference>
<dbReference type="AlphaFoldDB" id="A0A0S7XM73"/>
<feature type="domain" description="DUF4037" evidence="2">
    <location>
        <begin position="109"/>
        <end position="200"/>
    </location>
</feature>
<dbReference type="Pfam" id="PF01909">
    <property type="entry name" value="NTP_transf_2"/>
    <property type="match status" value="1"/>
</dbReference>
<dbReference type="InterPro" id="IPR043519">
    <property type="entry name" value="NT_sf"/>
</dbReference>
<dbReference type="EMBL" id="LIZY01000081">
    <property type="protein sequence ID" value="KPJ63552.1"/>
    <property type="molecule type" value="Genomic_DNA"/>
</dbReference>
<evidence type="ECO:0000259" key="2">
    <source>
        <dbReference type="Pfam" id="PF13228"/>
    </source>
</evidence>
<comment type="caution">
    <text evidence="3">The sequence shown here is derived from an EMBL/GenBank/DDBJ whole genome shotgun (WGS) entry which is preliminary data.</text>
</comment>
<organism evidence="3 4">
    <name type="scientific">candidate division KD3-62 bacterium DG_56</name>
    <dbReference type="NCBI Taxonomy" id="1704032"/>
    <lineage>
        <taxon>Bacteria</taxon>
        <taxon>candidate division KD3-62</taxon>
    </lineage>
</organism>
<evidence type="ECO:0000259" key="1">
    <source>
        <dbReference type="Pfam" id="PF01909"/>
    </source>
</evidence>
<dbReference type="GO" id="GO:0016779">
    <property type="term" value="F:nucleotidyltransferase activity"/>
    <property type="evidence" value="ECO:0007669"/>
    <property type="project" value="InterPro"/>
</dbReference>
<sequence length="272" mass="32156">TIVRHFEELDFWQPIWQKSAVVIAGSAARGIEDEFTDIDINVFVPSSSYARLYEHYVKAVEDQRVEVLNPAAFEYKELPLALMPAIRGHYKVHTFEEAEDRVARCEDVAMWVHRNSLVLHDPSGRYAALQKKASDYPEDVWRERVRFHYLEAWMAASAASNPLRRNDRPAVTLTMTKCLRHLLRLCCLLDRRPFPYDKWLYREALQTQAGRDLKHVFDRFFAEISRPEIQRIVPDSYERPGHRNADLEEFPLYMIWRQAKRYFDERLPGRTA</sequence>
<name>A0A0S7XM73_9BACT</name>
<feature type="non-terminal residue" evidence="3">
    <location>
        <position position="1"/>
    </location>
</feature>
<protein>
    <recommendedName>
        <fullName evidence="5">Polymerase nucleotidyl transferase domain-containing protein</fullName>
    </recommendedName>
</protein>
<feature type="domain" description="Polymerase nucleotidyl transferase" evidence="1">
    <location>
        <begin position="12"/>
        <end position="73"/>
    </location>
</feature>